<organism evidence="1 2">
    <name type="scientific">Mycolicibacterium canariasense</name>
    <name type="common">Mycobacterium canariasense</name>
    <dbReference type="NCBI Taxonomy" id="228230"/>
    <lineage>
        <taxon>Bacteria</taxon>
        <taxon>Bacillati</taxon>
        <taxon>Actinomycetota</taxon>
        <taxon>Actinomycetes</taxon>
        <taxon>Mycobacteriales</taxon>
        <taxon>Mycobacteriaceae</taxon>
        <taxon>Mycolicibacterium</taxon>
    </lineage>
</organism>
<reference evidence="2" key="2">
    <citation type="submission" date="2016-02" db="EMBL/GenBank/DDBJ databases">
        <title>Draft genome sequence of five rapidly growing Mycobacterium species.</title>
        <authorList>
            <person name="Katahira K."/>
            <person name="Gotou Y."/>
            <person name="Iida K."/>
            <person name="Ogura Y."/>
            <person name="Hayashi T."/>
        </authorList>
    </citation>
    <scope>NUCLEOTIDE SEQUENCE [LARGE SCALE GENOMIC DNA]</scope>
    <source>
        <strain evidence="2">JCM15298</strain>
    </source>
</reference>
<comment type="caution">
    <text evidence="1">The sequence shown here is derived from an EMBL/GenBank/DDBJ whole genome shotgun (WGS) entry which is preliminary data.</text>
</comment>
<dbReference type="InterPro" id="IPR044925">
    <property type="entry name" value="His-Me_finger_sf"/>
</dbReference>
<accession>A0A117I8I0</accession>
<evidence type="ECO:0000313" key="2">
    <source>
        <dbReference type="Proteomes" id="UP000069443"/>
    </source>
</evidence>
<sequence>MVDPRVHAEEIARFTGYIVEGPADHDCDIWIGGIGADGYGRFHINRGGARFCVRPNRYALALFGGGAVAPRILALHECDNPICTRVGPHHIVGGDQRHNMARMVAMRRGGSGRVIRGALRDLRRQRSVALREAVRCGWDACAVEAALLGNQPTLW</sequence>
<name>A0A117I8I0_MYCCR</name>
<evidence type="ECO:0000313" key="1">
    <source>
        <dbReference type="EMBL" id="GAS93199.1"/>
    </source>
</evidence>
<protein>
    <submittedName>
        <fullName evidence="1">Uncharacterized protein</fullName>
    </submittedName>
</protein>
<gene>
    <name evidence="1" type="ORF">RMCC_0165</name>
</gene>
<proteinExistence type="predicted"/>
<reference evidence="2" key="1">
    <citation type="journal article" date="2016" name="Genome Announc.">
        <title>Draft Genome Sequences of Five Rapidly Growing Mycobacterium Species, M. thermoresistibile, M. fortuitum subsp. acetamidolyticum, M. canariasense, M. brisbanense, and M. novocastrense.</title>
        <authorList>
            <person name="Katahira K."/>
            <person name="Ogura Y."/>
            <person name="Gotoh Y."/>
            <person name="Hayashi T."/>
        </authorList>
    </citation>
    <scope>NUCLEOTIDE SEQUENCE [LARGE SCALE GENOMIC DNA]</scope>
    <source>
        <strain evidence="2">JCM15298</strain>
    </source>
</reference>
<dbReference type="SUPFAM" id="SSF54060">
    <property type="entry name" value="His-Me finger endonucleases"/>
    <property type="match status" value="1"/>
</dbReference>
<dbReference type="Proteomes" id="UP000069443">
    <property type="component" value="Unassembled WGS sequence"/>
</dbReference>
<keyword evidence="2" id="KW-1185">Reference proteome</keyword>
<dbReference type="EMBL" id="BCSY01000008">
    <property type="protein sequence ID" value="GAS93199.1"/>
    <property type="molecule type" value="Genomic_DNA"/>
</dbReference>
<dbReference type="AlphaFoldDB" id="A0A117I8I0"/>